<comment type="caution">
    <text evidence="2">The sequence shown here is derived from an EMBL/GenBank/DDBJ whole genome shotgun (WGS) entry which is preliminary data.</text>
</comment>
<evidence type="ECO:0000313" key="3">
    <source>
        <dbReference type="Proteomes" id="UP000824130"/>
    </source>
</evidence>
<dbReference type="EMBL" id="DVOB01000034">
    <property type="protein sequence ID" value="HIU95373.1"/>
    <property type="molecule type" value="Genomic_DNA"/>
</dbReference>
<dbReference type="CDD" id="cd00077">
    <property type="entry name" value="HDc"/>
    <property type="match status" value="1"/>
</dbReference>
<gene>
    <name evidence="2" type="ORF">IAD25_01495</name>
</gene>
<dbReference type="Proteomes" id="UP000824130">
    <property type="component" value="Unassembled WGS sequence"/>
</dbReference>
<protein>
    <submittedName>
        <fullName evidence="2">HD domain-containing protein</fullName>
    </submittedName>
</protein>
<dbReference type="AlphaFoldDB" id="A0A9D1N641"/>
<proteinExistence type="predicted"/>
<dbReference type="InterPro" id="IPR006674">
    <property type="entry name" value="HD_domain"/>
</dbReference>
<accession>A0A9D1N641</accession>
<name>A0A9D1N641_9FIRM</name>
<feature type="domain" description="HD/PDEase" evidence="1">
    <location>
        <begin position="18"/>
        <end position="127"/>
    </location>
</feature>
<dbReference type="SMART" id="SM00471">
    <property type="entry name" value="HDc"/>
    <property type="match status" value="1"/>
</dbReference>
<dbReference type="Pfam" id="PF01966">
    <property type="entry name" value="HD"/>
    <property type="match status" value="1"/>
</dbReference>
<dbReference type="Gene3D" id="1.10.3210.10">
    <property type="entry name" value="Hypothetical protein af1432"/>
    <property type="match status" value="1"/>
</dbReference>
<reference evidence="2" key="1">
    <citation type="submission" date="2020-10" db="EMBL/GenBank/DDBJ databases">
        <authorList>
            <person name="Gilroy R."/>
        </authorList>
    </citation>
    <scope>NUCLEOTIDE SEQUENCE</scope>
    <source>
        <strain evidence="2">ChiSjej4B22-8349</strain>
    </source>
</reference>
<sequence>MKHPTREECERLLDQYGTPEHVKGHCREVARTALTISKALNEKGAHLDLDLVLAAGMLHDIARTEDKHWEVGAGLMKELGYEEESRIILVHMKYSPFSPIEQVNETDMVCLGDRLVMEDRYVGLDARIEYIINKARRNGHPEAEKIILEKKKETRRFMDEIEKKTGIAIDRLMGREV</sequence>
<reference evidence="2" key="2">
    <citation type="journal article" date="2021" name="PeerJ">
        <title>Extensive microbial diversity within the chicken gut microbiome revealed by metagenomics and culture.</title>
        <authorList>
            <person name="Gilroy R."/>
            <person name="Ravi A."/>
            <person name="Getino M."/>
            <person name="Pursley I."/>
            <person name="Horton D.L."/>
            <person name="Alikhan N.F."/>
            <person name="Baker D."/>
            <person name="Gharbi K."/>
            <person name="Hall N."/>
            <person name="Watson M."/>
            <person name="Adriaenssens E.M."/>
            <person name="Foster-Nyarko E."/>
            <person name="Jarju S."/>
            <person name="Secka A."/>
            <person name="Antonio M."/>
            <person name="Oren A."/>
            <person name="Chaudhuri R.R."/>
            <person name="La Ragione R."/>
            <person name="Hildebrand F."/>
            <person name="Pallen M.J."/>
        </authorList>
    </citation>
    <scope>NUCLEOTIDE SEQUENCE</scope>
    <source>
        <strain evidence="2">ChiSjej4B22-8349</strain>
    </source>
</reference>
<dbReference type="InterPro" id="IPR003607">
    <property type="entry name" value="HD/PDEase_dom"/>
</dbReference>
<evidence type="ECO:0000313" key="2">
    <source>
        <dbReference type="EMBL" id="HIU95373.1"/>
    </source>
</evidence>
<organism evidence="2 3">
    <name type="scientific">Candidatus Allocopromorpha excrementipullorum</name>
    <dbReference type="NCBI Taxonomy" id="2840743"/>
    <lineage>
        <taxon>Bacteria</taxon>
        <taxon>Bacillati</taxon>
        <taxon>Bacillota</taxon>
        <taxon>Clostridia</taxon>
        <taxon>Eubacteriales</taxon>
        <taxon>Eubacteriaceae</taxon>
        <taxon>Eubacteriaceae incertae sedis</taxon>
        <taxon>Candidatus Allocopromorpha</taxon>
    </lineage>
</organism>
<evidence type="ECO:0000259" key="1">
    <source>
        <dbReference type="SMART" id="SM00471"/>
    </source>
</evidence>
<dbReference type="SUPFAM" id="SSF109604">
    <property type="entry name" value="HD-domain/PDEase-like"/>
    <property type="match status" value="1"/>
</dbReference>